<comment type="caution">
    <text evidence="1">The sequence shown here is derived from an EMBL/GenBank/DDBJ whole genome shotgun (WGS) entry which is preliminary data.</text>
</comment>
<accession>A0ABW8M2Y4</accession>
<reference evidence="1 2" key="1">
    <citation type="submission" date="2024-11" db="EMBL/GenBank/DDBJ databases">
        <title>The Natural Products Discovery Center: Release of the First 8490 Sequenced Strains for Exploring Actinobacteria Biosynthetic Diversity.</title>
        <authorList>
            <person name="Kalkreuter E."/>
            <person name="Kautsar S.A."/>
            <person name="Yang D."/>
            <person name="Bader C.D."/>
            <person name="Teijaro C.N."/>
            <person name="Fluegel L."/>
            <person name="Davis C.M."/>
            <person name="Simpson J.R."/>
            <person name="Lauterbach L."/>
            <person name="Steele A.D."/>
            <person name="Gui C."/>
            <person name="Meng S."/>
            <person name="Li G."/>
            <person name="Viehrig K."/>
            <person name="Ye F."/>
            <person name="Su P."/>
            <person name="Kiefer A.F."/>
            <person name="Nichols A."/>
            <person name="Cepeda A.J."/>
            <person name="Yan W."/>
            <person name="Fan B."/>
            <person name="Jiang Y."/>
            <person name="Adhikari A."/>
            <person name="Zheng C.-J."/>
            <person name="Schuster L."/>
            <person name="Cowan T.M."/>
            <person name="Smanski M.J."/>
            <person name="Chevrette M.G."/>
            <person name="De Carvalho L.P.S."/>
            <person name="Shen B."/>
        </authorList>
    </citation>
    <scope>NUCLEOTIDE SEQUENCE [LARGE SCALE GENOMIC DNA]</scope>
    <source>
        <strain evidence="1 2">NPDC020863</strain>
    </source>
</reference>
<keyword evidence="2" id="KW-1185">Reference proteome</keyword>
<evidence type="ECO:0000313" key="1">
    <source>
        <dbReference type="EMBL" id="MFK4271584.1"/>
    </source>
</evidence>
<name>A0ABW8M2Y4_9ACTN</name>
<dbReference type="Proteomes" id="UP001620295">
    <property type="component" value="Unassembled WGS sequence"/>
</dbReference>
<dbReference type="EMBL" id="JBJDQH010000019">
    <property type="protein sequence ID" value="MFK4271584.1"/>
    <property type="molecule type" value="Genomic_DNA"/>
</dbReference>
<dbReference type="RefSeq" id="WP_358702231.1">
    <property type="nucleotide sequence ID" value="NZ_JBFACG010000004.1"/>
</dbReference>
<organism evidence="1 2">
    <name type="scientific">Streptomyces milbemycinicus</name>
    <dbReference type="NCBI Taxonomy" id="476552"/>
    <lineage>
        <taxon>Bacteria</taxon>
        <taxon>Bacillati</taxon>
        <taxon>Actinomycetota</taxon>
        <taxon>Actinomycetes</taxon>
        <taxon>Kitasatosporales</taxon>
        <taxon>Streptomycetaceae</taxon>
        <taxon>Streptomyces</taxon>
    </lineage>
</organism>
<proteinExistence type="predicted"/>
<evidence type="ECO:0000313" key="2">
    <source>
        <dbReference type="Proteomes" id="UP001620295"/>
    </source>
</evidence>
<gene>
    <name evidence="1" type="ORF">ACI2L5_42770</name>
</gene>
<protein>
    <submittedName>
        <fullName evidence="1">Uncharacterized protein</fullName>
    </submittedName>
</protein>
<sequence>MSDGFFYWYRQGWSAADAREIIGALEGNGLQLSNPCTELITFITSGPESWGEQVPTTREMLIESSVLLSAGEVNFQLWLDGESDVFTRIRSLGSGVALEFGLDGLTVPEQERVIRAVMRARCGDRDRCVGFVLDRRGVTEEADWESIVLRGAPLQHGWPDALGVRPETAAAHVQLAQAEGRVEPPLVIFGQRFGES</sequence>